<dbReference type="Pfam" id="PF08818">
    <property type="entry name" value="DUF1801"/>
    <property type="match status" value="1"/>
</dbReference>
<feature type="domain" description="YdhG-like" evidence="1">
    <location>
        <begin position="24"/>
        <end position="126"/>
    </location>
</feature>
<dbReference type="AlphaFoldDB" id="A0A3R8R6Y7"/>
<comment type="caution">
    <text evidence="2">The sequence shown here is derived from an EMBL/GenBank/DDBJ whole genome shotgun (WGS) entry which is preliminary data.</text>
</comment>
<dbReference type="EMBL" id="RSDO01000014">
    <property type="protein sequence ID" value="RRR51745.1"/>
    <property type="molecule type" value="Genomic_DNA"/>
</dbReference>
<name>A0A3R8R6Y7_STRSU</name>
<evidence type="ECO:0000259" key="1">
    <source>
        <dbReference type="Pfam" id="PF08818"/>
    </source>
</evidence>
<protein>
    <submittedName>
        <fullName evidence="2">DUF1801 domain-containing protein</fullName>
    </submittedName>
</protein>
<organism evidence="2 3">
    <name type="scientific">Streptococcus suis</name>
    <dbReference type="NCBI Taxonomy" id="1307"/>
    <lineage>
        <taxon>Bacteria</taxon>
        <taxon>Bacillati</taxon>
        <taxon>Bacillota</taxon>
        <taxon>Bacilli</taxon>
        <taxon>Lactobacillales</taxon>
        <taxon>Streptococcaceae</taxon>
        <taxon>Streptococcus</taxon>
    </lineage>
</organism>
<gene>
    <name evidence="2" type="ORF">EI998_08220</name>
</gene>
<dbReference type="Proteomes" id="UP000274117">
    <property type="component" value="Unassembled WGS sequence"/>
</dbReference>
<proteinExistence type="predicted"/>
<dbReference type="RefSeq" id="WP_105111011.1">
    <property type="nucleotide sequence ID" value="NZ_CP102145.1"/>
</dbReference>
<sequence>MSKFSPTGQSVHELFAELKTVRKQEDAYKLLELHQRISQEEAVVWYPSIIGFGCYHYKYDTGTEGDSPILAFAARQAKISLYIDQNLPGRQELLDRLGKHKAAVGCVYVNKLADIDMEVLEEILVKSIEYHRQKGE</sequence>
<reference evidence="2 3" key="2">
    <citation type="submission" date="2018-12" db="EMBL/GenBank/DDBJ databases">
        <title>Whole-genome sequences of fifteen clinical Streptococcus suis strains isolated from pigs between 2006 and 2018.</title>
        <authorList>
            <person name="Stevens M.J.A."/>
            <person name="Cernela N."/>
            <person name="Spoerry Serrano N."/>
            <person name="Schmitt S."/>
            <person name="Schrenzel J."/>
            <person name="Stephan R."/>
        </authorList>
    </citation>
    <scope>NUCLEOTIDE SEQUENCE [LARGE SCALE GENOMIC DNA]</scope>
    <source>
        <strain evidence="2 3">PP422</strain>
    </source>
</reference>
<reference evidence="2 3" key="1">
    <citation type="submission" date="2018-11" db="EMBL/GenBank/DDBJ databases">
        <authorList>
            <person name="Stevens M.J."/>
            <person name="Cernela N."/>
            <person name="Spoerry Serrano N."/>
            <person name="Schmitt S."/>
            <person name="Schrenzel J."/>
            <person name="Stephan R."/>
        </authorList>
    </citation>
    <scope>NUCLEOTIDE SEQUENCE [LARGE SCALE GENOMIC DNA]</scope>
    <source>
        <strain evidence="2 3">PP422</strain>
    </source>
</reference>
<dbReference type="InterPro" id="IPR014922">
    <property type="entry name" value="YdhG-like"/>
</dbReference>
<evidence type="ECO:0000313" key="2">
    <source>
        <dbReference type="EMBL" id="RRR51745.1"/>
    </source>
</evidence>
<accession>A0A3R8R6Y7</accession>
<evidence type="ECO:0000313" key="3">
    <source>
        <dbReference type="Proteomes" id="UP000274117"/>
    </source>
</evidence>